<keyword evidence="2" id="KW-1185">Reference proteome</keyword>
<dbReference type="AlphaFoldDB" id="A0A4S8NSV9"/>
<dbReference type="Proteomes" id="UP000307087">
    <property type="component" value="Unassembled WGS sequence"/>
</dbReference>
<name>A0A4S8NSV9_9ACTN</name>
<dbReference type="Pfam" id="PF07394">
    <property type="entry name" value="DUF1501"/>
    <property type="match status" value="1"/>
</dbReference>
<dbReference type="InterPro" id="IPR010869">
    <property type="entry name" value="DUF1501"/>
</dbReference>
<reference evidence="1 2" key="1">
    <citation type="journal article" date="2009" name="Int. J. Syst. Evol. Microbiol.">
        <title>Nocardioides caeni sp. nov., isolated from wastewater.</title>
        <authorList>
            <person name="Yoon J.H."/>
            <person name="Kang S.J."/>
            <person name="Park S."/>
            <person name="Kim W."/>
            <person name="Oh T.K."/>
        </authorList>
    </citation>
    <scope>NUCLEOTIDE SEQUENCE [LARGE SCALE GENOMIC DNA]</scope>
    <source>
        <strain evidence="1 2">DSM 23134</strain>
    </source>
</reference>
<dbReference type="PANTHER" id="PTHR43737">
    <property type="entry name" value="BLL7424 PROTEIN"/>
    <property type="match status" value="1"/>
</dbReference>
<evidence type="ECO:0000313" key="2">
    <source>
        <dbReference type="Proteomes" id="UP000307087"/>
    </source>
</evidence>
<dbReference type="RefSeq" id="WP_136561064.1">
    <property type="nucleotide sequence ID" value="NZ_BAABLS010000002.1"/>
</dbReference>
<dbReference type="EMBL" id="STGW01000001">
    <property type="protein sequence ID" value="THV18349.1"/>
    <property type="molecule type" value="Genomic_DNA"/>
</dbReference>
<proteinExistence type="predicted"/>
<sequence>MTDPTDAVRPTTATGCHEFSGLSRRGLLRGALVAGAGMTSVATLGSAFVQTSYAATRSAPAVLVVLSMRGAVDGMSLVVPHGDPVYYTARPRIAVPASTLLAKDGFFGLHPNLAPLMPLWNAGRMATVHATGLPAPNRSHFSAIEEVEDADPGSSARVGWLNRLIGRDAYEHPLRAVQLGESVPPAALAGPRPSVAVESIADMRLAGADQWDRQGRRPASMRTMWADARGPLGVGARSAMGAIDDFGPVRATSGNPANGASYPGGDLGKALAATARTIRGDVGAEVITIDHGSWDHHVNLGPLDWGSMQQMTTELARGIAAFFTDLGPLAGKVTLVTISEFGRRTKENANYGLDHGFGTAMMLFGAGVKGGYHGSWPGLTGGANDDLLVTTDFRSVLSEVVTKRLGASSAQVFPGFQPEAVGAMA</sequence>
<gene>
    <name evidence="1" type="ORF">E9934_01550</name>
</gene>
<dbReference type="PANTHER" id="PTHR43737:SF1">
    <property type="entry name" value="DUF1501 DOMAIN-CONTAINING PROTEIN"/>
    <property type="match status" value="1"/>
</dbReference>
<accession>A0A4S8NSV9</accession>
<organism evidence="1 2">
    <name type="scientific">Nocardioides caeni</name>
    <dbReference type="NCBI Taxonomy" id="574700"/>
    <lineage>
        <taxon>Bacteria</taxon>
        <taxon>Bacillati</taxon>
        <taxon>Actinomycetota</taxon>
        <taxon>Actinomycetes</taxon>
        <taxon>Propionibacteriales</taxon>
        <taxon>Nocardioidaceae</taxon>
        <taxon>Nocardioides</taxon>
    </lineage>
</organism>
<evidence type="ECO:0000313" key="1">
    <source>
        <dbReference type="EMBL" id="THV18349.1"/>
    </source>
</evidence>
<dbReference type="OrthoDB" id="9779968at2"/>
<comment type="caution">
    <text evidence="1">The sequence shown here is derived from an EMBL/GenBank/DDBJ whole genome shotgun (WGS) entry which is preliminary data.</text>
</comment>
<dbReference type="InterPro" id="IPR006311">
    <property type="entry name" value="TAT_signal"/>
</dbReference>
<dbReference type="PROSITE" id="PS51318">
    <property type="entry name" value="TAT"/>
    <property type="match status" value="1"/>
</dbReference>
<protein>
    <submittedName>
        <fullName evidence="1">DUF1501 domain-containing protein</fullName>
    </submittedName>
</protein>